<evidence type="ECO:0000256" key="1">
    <source>
        <dbReference type="SAM" id="MobiDB-lite"/>
    </source>
</evidence>
<feature type="compositionally biased region" description="Basic and acidic residues" evidence="1">
    <location>
        <begin position="222"/>
        <end position="237"/>
    </location>
</feature>
<sequence length="506" mass="53600">MNGLESAIRAAIDRAGAQDAEARSRVYERVRVSLERALAERGDLDERTIEAQRSRFVRAVETIEGEKTADEPAVQDEAPRSDEQASEEATQPEADAPANPAVSDTPDTTHRELHSAPVDERAPSETDAEPETDEPDRASEPVPSVDLRSEDGAVGSVPPVAGDDRAPAHGEAPALGSPEEERSDTGEGADVFSGLAADRRADEGSEASKRKTTSRRTVLFRRGRDAREEGRGERDAGPAEMAAAATPIEPDRRDTAKTAPATGRRGRRKQRKAERDATAQGDAPIFGRSALRWLSNSFLLVSLLVFVLFGLWLVGQIGLLDEPNRGPGPGTFAKFDSAGNGVPDDLFTEGGFVGAWKPILAPGDDAVKGSAEPGPDASIRPVSAERGAALRLISKNPDESGDIRIRIPAETLSFMAGRVTTVALNLRGVSGKGAEVAIECDFGALGDCSRRRFTIDPEMTDVVFDVDLTGKSAAQAAGSLLINTDIGGNPSPVDLFAAGVRDSRAQ</sequence>
<protein>
    <submittedName>
        <fullName evidence="3">Uncharacterized protein</fullName>
    </submittedName>
</protein>
<evidence type="ECO:0000256" key="2">
    <source>
        <dbReference type="SAM" id="Phobius"/>
    </source>
</evidence>
<dbReference type="OrthoDB" id="7870844at2"/>
<dbReference type="Proteomes" id="UP000320314">
    <property type="component" value="Unassembled WGS sequence"/>
</dbReference>
<reference evidence="3 4" key="1">
    <citation type="submission" date="2019-06" db="EMBL/GenBank/DDBJ databases">
        <authorList>
            <person name="Li M."/>
        </authorList>
    </citation>
    <scope>NUCLEOTIDE SEQUENCE [LARGE SCALE GENOMIC DNA]</scope>
    <source>
        <strain evidence="3 4">BGMRC6574</strain>
    </source>
</reference>
<feature type="region of interest" description="Disordered" evidence="1">
    <location>
        <begin position="60"/>
        <end position="280"/>
    </location>
</feature>
<dbReference type="RefSeq" id="WP_141168261.1">
    <property type="nucleotide sequence ID" value="NZ_VHLH01000041.1"/>
</dbReference>
<keyword evidence="2" id="KW-0472">Membrane</keyword>
<feature type="compositionally biased region" description="Basic and acidic residues" evidence="1">
    <location>
        <begin position="107"/>
        <end position="124"/>
    </location>
</feature>
<evidence type="ECO:0000313" key="4">
    <source>
        <dbReference type="Proteomes" id="UP000320314"/>
    </source>
</evidence>
<comment type="caution">
    <text evidence="3">The sequence shown here is derived from an EMBL/GenBank/DDBJ whole genome shotgun (WGS) entry which is preliminary data.</text>
</comment>
<organism evidence="3 4">
    <name type="scientific">Pararhizobium mangrovi</name>
    <dbReference type="NCBI Taxonomy" id="2590452"/>
    <lineage>
        <taxon>Bacteria</taxon>
        <taxon>Pseudomonadati</taxon>
        <taxon>Pseudomonadota</taxon>
        <taxon>Alphaproteobacteria</taxon>
        <taxon>Hyphomicrobiales</taxon>
        <taxon>Rhizobiaceae</taxon>
        <taxon>Rhizobium/Agrobacterium group</taxon>
        <taxon>Pararhizobium</taxon>
    </lineage>
</organism>
<gene>
    <name evidence="3" type="ORF">FJU11_16935</name>
</gene>
<keyword evidence="2" id="KW-1133">Transmembrane helix</keyword>
<dbReference type="EMBL" id="VHLH01000041">
    <property type="protein sequence ID" value="TPW25956.1"/>
    <property type="molecule type" value="Genomic_DNA"/>
</dbReference>
<dbReference type="AlphaFoldDB" id="A0A506TXB9"/>
<evidence type="ECO:0000313" key="3">
    <source>
        <dbReference type="EMBL" id="TPW25956.1"/>
    </source>
</evidence>
<feature type="compositionally biased region" description="Basic residues" evidence="1">
    <location>
        <begin position="210"/>
        <end position="221"/>
    </location>
</feature>
<feature type="transmembrane region" description="Helical" evidence="2">
    <location>
        <begin position="298"/>
        <end position="319"/>
    </location>
</feature>
<feature type="compositionally biased region" description="Basic and acidic residues" evidence="1">
    <location>
        <begin position="197"/>
        <end position="209"/>
    </location>
</feature>
<proteinExistence type="predicted"/>
<keyword evidence="4" id="KW-1185">Reference proteome</keyword>
<keyword evidence="2" id="KW-0812">Transmembrane</keyword>
<accession>A0A506TXB9</accession>
<name>A0A506TXB9_9HYPH</name>